<evidence type="ECO:0000313" key="2">
    <source>
        <dbReference type="EMBL" id="MBX3891390.1"/>
    </source>
</evidence>
<evidence type="ECO:0000313" key="3">
    <source>
        <dbReference type="Proteomes" id="UP001199322"/>
    </source>
</evidence>
<accession>A0AAW4Q6X5</accession>
<dbReference type="RefSeq" id="WP_182553301.1">
    <property type="nucleotide sequence ID" value="NZ_QGAQ01000014.1"/>
</dbReference>
<name>A0AAW4Q6X5_RALPI</name>
<gene>
    <name evidence="2" type="ORF">DEE74_16115</name>
</gene>
<comment type="caution">
    <text evidence="2">The sequence shown here is derived from an EMBL/GenBank/DDBJ whole genome shotgun (WGS) entry which is preliminary data.</text>
</comment>
<protein>
    <recommendedName>
        <fullName evidence="4">PAAR domain-containing protein</fullName>
    </recommendedName>
</protein>
<reference evidence="2" key="1">
    <citation type="submission" date="2018-06" db="EMBL/GenBank/DDBJ databases">
        <authorList>
            <person name="O'Rourke A."/>
        </authorList>
    </citation>
    <scope>NUCLEOTIDE SEQUENCE</scope>
    <source>
        <strain evidence="2">132550021-3</strain>
    </source>
</reference>
<dbReference type="AlphaFoldDB" id="A0AAW4Q6X5"/>
<dbReference type="EMBL" id="QGBI01000014">
    <property type="protein sequence ID" value="MBX3891390.1"/>
    <property type="molecule type" value="Genomic_DNA"/>
</dbReference>
<feature type="region of interest" description="Disordered" evidence="1">
    <location>
        <begin position="1"/>
        <end position="20"/>
    </location>
</feature>
<proteinExistence type="predicted"/>
<sequence length="92" mass="10044">MTTTVDLAATPAPTSELSPGFRRMENGVVTRVHHDDCPVCHGKLTHHSPNGFDKIFECHAAGHHSHMIRGITGEYITMSPLMPKRNQNGGSL</sequence>
<evidence type="ECO:0000256" key="1">
    <source>
        <dbReference type="SAM" id="MobiDB-lite"/>
    </source>
</evidence>
<dbReference type="Proteomes" id="UP001199322">
    <property type="component" value="Unassembled WGS sequence"/>
</dbReference>
<organism evidence="2 3">
    <name type="scientific">Ralstonia pickettii</name>
    <name type="common">Burkholderia pickettii</name>
    <dbReference type="NCBI Taxonomy" id="329"/>
    <lineage>
        <taxon>Bacteria</taxon>
        <taxon>Pseudomonadati</taxon>
        <taxon>Pseudomonadota</taxon>
        <taxon>Betaproteobacteria</taxon>
        <taxon>Burkholderiales</taxon>
        <taxon>Burkholderiaceae</taxon>
        <taxon>Ralstonia</taxon>
    </lineage>
</organism>
<evidence type="ECO:0008006" key="4">
    <source>
        <dbReference type="Google" id="ProtNLM"/>
    </source>
</evidence>